<keyword evidence="1" id="KW-1133">Transmembrane helix</keyword>
<feature type="transmembrane region" description="Helical" evidence="1">
    <location>
        <begin position="67"/>
        <end position="88"/>
    </location>
</feature>
<evidence type="ECO:0008006" key="4">
    <source>
        <dbReference type="Google" id="ProtNLM"/>
    </source>
</evidence>
<feature type="transmembrane region" description="Helical" evidence="1">
    <location>
        <begin position="32"/>
        <end position="55"/>
    </location>
</feature>
<comment type="caution">
    <text evidence="2">The sequence shown here is derived from an EMBL/GenBank/DDBJ whole genome shotgun (WGS) entry which is preliminary data.</text>
</comment>
<dbReference type="RefSeq" id="WP_249973445.1">
    <property type="nucleotide sequence ID" value="NZ_JAMFLZ010000005.1"/>
</dbReference>
<keyword evidence="1" id="KW-0472">Membrane</keyword>
<dbReference type="EMBL" id="JAMFLZ010000005">
    <property type="protein sequence ID" value="MCL6295884.1"/>
    <property type="molecule type" value="Genomic_DNA"/>
</dbReference>
<evidence type="ECO:0000256" key="1">
    <source>
        <dbReference type="SAM" id="Phobius"/>
    </source>
</evidence>
<gene>
    <name evidence="2" type="ORF">M3P09_12815</name>
</gene>
<sequence>MTDTLISLISVFIGILGGLSLGFLFKNYSSGVIGNTIAGVFGSILFIKVFGRLGFNPQAIMQSGSANMLLFIINMLVSFFGGAMAVFLSHKLKTKFNK</sequence>
<organism evidence="2 3">
    <name type="scientific">Jejuia spongiicola</name>
    <dbReference type="NCBI Taxonomy" id="2942207"/>
    <lineage>
        <taxon>Bacteria</taxon>
        <taxon>Pseudomonadati</taxon>
        <taxon>Bacteroidota</taxon>
        <taxon>Flavobacteriia</taxon>
        <taxon>Flavobacteriales</taxon>
        <taxon>Flavobacteriaceae</taxon>
        <taxon>Jejuia</taxon>
    </lineage>
</organism>
<evidence type="ECO:0000313" key="2">
    <source>
        <dbReference type="EMBL" id="MCL6295884.1"/>
    </source>
</evidence>
<feature type="transmembrane region" description="Helical" evidence="1">
    <location>
        <begin position="6"/>
        <end position="25"/>
    </location>
</feature>
<protein>
    <recommendedName>
        <fullName evidence="4">GlsB/YeaQ/YmgE family stress response membrane protein</fullName>
    </recommendedName>
</protein>
<dbReference type="Proteomes" id="UP001165381">
    <property type="component" value="Unassembled WGS sequence"/>
</dbReference>
<keyword evidence="1" id="KW-0812">Transmembrane</keyword>
<proteinExistence type="predicted"/>
<accession>A0ABT0QGA4</accession>
<name>A0ABT0QGA4_9FLAO</name>
<evidence type="ECO:0000313" key="3">
    <source>
        <dbReference type="Proteomes" id="UP001165381"/>
    </source>
</evidence>
<keyword evidence="3" id="KW-1185">Reference proteome</keyword>
<reference evidence="2" key="1">
    <citation type="submission" date="2022-05" db="EMBL/GenBank/DDBJ databases">
        <authorList>
            <person name="Park J.-S."/>
        </authorList>
    </citation>
    <scope>NUCLEOTIDE SEQUENCE</scope>
    <source>
        <strain evidence="2">2012CJ34-3</strain>
    </source>
</reference>